<dbReference type="RefSeq" id="WP_128673275.1">
    <property type="nucleotide sequence ID" value="NZ_RRCO01000001.1"/>
</dbReference>
<comment type="caution">
    <text evidence="1">The sequence shown here is derived from an EMBL/GenBank/DDBJ whole genome shotgun (WGS) entry which is preliminary data.</text>
</comment>
<reference evidence="1 2" key="1">
    <citation type="submission" date="2018-11" db="EMBL/GenBank/DDBJ databases">
        <title>Genome sequencing of Lachnoanaerobaculum sp. KCOM 2030 (= ChDC B114).</title>
        <authorList>
            <person name="Kook J.-K."/>
            <person name="Park S.-N."/>
            <person name="Lim Y.K."/>
        </authorList>
    </citation>
    <scope>NUCLEOTIDE SEQUENCE [LARGE SCALE GENOMIC DNA]</scope>
    <source>
        <strain evidence="1 2">KCOM 2030</strain>
    </source>
</reference>
<keyword evidence="2" id="KW-1185">Reference proteome</keyword>
<proteinExistence type="predicted"/>
<dbReference type="OrthoDB" id="2135496at2"/>
<sequence>MRDLLFCQDNDKYPTDYVYNKLYKENVYEIDGVLQIFDNAGELNTIYKYLIKYDGLSNEAKAVMDEKIKDIEEKLLERVDTAISKGYKIISLADPLSSVEFLGKKGTKVYIDTILPELIYKLKNLCESNDCILHLCPRLSVLLKSDENTKFKEIKLECSYNSLVEALLSNHEESITAFRCIHFRGKIDKIKALRLD</sequence>
<dbReference type="EMBL" id="RRCO01000001">
    <property type="protein sequence ID" value="RRJ26915.1"/>
    <property type="molecule type" value="Genomic_DNA"/>
</dbReference>
<gene>
    <name evidence="1" type="ORF">EHV10_02570</name>
</gene>
<evidence type="ECO:0000313" key="2">
    <source>
        <dbReference type="Proteomes" id="UP000272490"/>
    </source>
</evidence>
<organism evidence="1 2">
    <name type="scientific">Lachnoanaerobaculum gingivalis</name>
    <dbReference type="NCBI Taxonomy" id="2490855"/>
    <lineage>
        <taxon>Bacteria</taxon>
        <taxon>Bacillati</taxon>
        <taxon>Bacillota</taxon>
        <taxon>Clostridia</taxon>
        <taxon>Lachnospirales</taxon>
        <taxon>Lachnospiraceae</taxon>
        <taxon>Lachnoanaerobaculum</taxon>
    </lineage>
</organism>
<accession>A0A3P3R0K4</accession>
<name>A0A3P3R0K4_9FIRM</name>
<protein>
    <submittedName>
        <fullName evidence="1">Uncharacterized protein</fullName>
    </submittedName>
</protein>
<dbReference type="AlphaFoldDB" id="A0A3P3R0K4"/>
<evidence type="ECO:0000313" key="1">
    <source>
        <dbReference type="EMBL" id="RRJ26915.1"/>
    </source>
</evidence>
<dbReference type="Proteomes" id="UP000272490">
    <property type="component" value="Unassembled WGS sequence"/>
</dbReference>